<feature type="region of interest" description="Disordered" evidence="1">
    <location>
        <begin position="290"/>
        <end position="317"/>
    </location>
</feature>
<feature type="region of interest" description="Disordered" evidence="1">
    <location>
        <begin position="355"/>
        <end position="412"/>
    </location>
</feature>
<dbReference type="PANTHER" id="PTHR47292:SF1">
    <property type="entry name" value="TRANSCRIPTION ELONGATION FACTOR (TFIIS) FAMILY PROTEIN"/>
    <property type="match status" value="1"/>
</dbReference>
<feature type="compositionally biased region" description="Basic and acidic residues" evidence="1">
    <location>
        <begin position="389"/>
        <end position="403"/>
    </location>
</feature>
<feature type="region of interest" description="Disordered" evidence="1">
    <location>
        <begin position="719"/>
        <end position="743"/>
    </location>
</feature>
<feature type="compositionally biased region" description="Polar residues" evidence="1">
    <location>
        <begin position="536"/>
        <end position="545"/>
    </location>
</feature>
<feature type="compositionally biased region" description="Polar residues" evidence="1">
    <location>
        <begin position="722"/>
        <end position="736"/>
    </location>
</feature>
<protein>
    <recommendedName>
        <fullName evidence="4">TFIIS N-terminal domain-containing protein</fullName>
    </recommendedName>
</protein>
<evidence type="ECO:0008006" key="4">
    <source>
        <dbReference type="Google" id="ProtNLM"/>
    </source>
</evidence>
<feature type="compositionally biased region" description="Basic and acidic residues" evidence="1">
    <location>
        <begin position="227"/>
        <end position="239"/>
    </location>
</feature>
<feature type="region of interest" description="Disordered" evidence="1">
    <location>
        <begin position="773"/>
        <end position="834"/>
    </location>
</feature>
<dbReference type="Proteomes" id="UP001396334">
    <property type="component" value="Unassembled WGS sequence"/>
</dbReference>
<keyword evidence="3" id="KW-1185">Reference proteome</keyword>
<evidence type="ECO:0000313" key="3">
    <source>
        <dbReference type="Proteomes" id="UP001396334"/>
    </source>
</evidence>
<feature type="region of interest" description="Disordered" evidence="1">
    <location>
        <begin position="513"/>
        <end position="609"/>
    </location>
</feature>
<sequence length="1039" mass="112023">MEIRPRRSEAVAVAVEWIEKTSELGFRFEGFRRRFLFRYHLEASPLVLDGTTIVIPSRVEELVTVMKKEKESVVKNVSDVTRQWTAVASTIAATENKDCLDLFIQLDGLLFLDRWLKDAQEFGNDSSDSFVEESITALLRALEKLHGNGEMSISSEICDTVKNLLGHNSSRVQDSARLLFDSWKQGRVTDHVDSGGCEYEISNTATVTGENNGPECSAKDGPVSRGSSHEENDGADAAKSENFPSSLDGVQPESAKDSPIDTTNDELQLHINSDLEKSSPFLVASSFVSNPVQENSPKKEELPAKTVEETASQETCSLPDSKLENIEVSDAQKLNGLSSDEKLFDVTASNSSTVENAGVGSAVEVTAEPNSQSDSEANRSHVLEPVNLADEKTHGSEPKKAVGDMEAMNHSSNSSQLFKIAGKDIESHLSMLRSSSEYKLMYKKPGNLETRFSRKSDIGIADEDKNCGFEDLRGGSRFTGSPVVRNTTSDIELEYGIVDALEVARIVAQEVEREVVDDREPSSSSSEKISEGGIRQPNSLGSINGKQDLPSEALPKEVSAGPTQSAPAQTEGDGPINSDDADNEPNELHDMESSQVTVAQDPEPNTEKSLCDFDLNEEVCSDDTERAATSITPVSVVSASRAAAVCGLPAAPLQFEGTLGWKGSAATSAFRPASPRRNSDGDKTLSLGGTNNSSKHRLDCLDFDLNVAEAVDEQGAELMSRKQVTASSGLHSAESSKANHRKSERLELDLNCISDDGDAPALDSRVEERLFYDRNGHRSQSPVSSSSPMQSSLRNFDLNDRPYGQNNALEQGPYPGKSSRNAIAHGGHKPNDPVISIMGTRVEVNRKDFVSQVISFPNGKALEPTTDGSITRTAGFMGLVPTALYTHSPAFSANGLPLAPKMSFSSAIYGASGSIPYIVDSGAPVVPQLMGSTSGIPIAYSQAQFMMGMGNASAGLNGSGPSRPNIDLNFGLAIEGGNTESMGSRQPFMPAQGRSIEEHLRANSQASSSSGVSMKRKEPDSGWDPYTFNYRQQQFPWKQ</sequence>
<feature type="region of interest" description="Disordered" evidence="1">
    <location>
        <begin position="206"/>
        <end position="261"/>
    </location>
</feature>
<feature type="compositionally biased region" description="Basic and acidic residues" evidence="1">
    <location>
        <begin position="296"/>
        <end position="308"/>
    </location>
</feature>
<feature type="compositionally biased region" description="Low complexity" evidence="1">
    <location>
        <begin position="1004"/>
        <end position="1013"/>
    </location>
</feature>
<feature type="compositionally biased region" description="Polar residues" evidence="1">
    <location>
        <begin position="1029"/>
        <end position="1039"/>
    </location>
</feature>
<evidence type="ECO:0000256" key="1">
    <source>
        <dbReference type="SAM" id="MobiDB-lite"/>
    </source>
</evidence>
<dbReference type="InterPro" id="IPR035441">
    <property type="entry name" value="TFIIS/LEDGF_dom_sf"/>
</dbReference>
<feature type="compositionally biased region" description="Low complexity" evidence="1">
    <location>
        <begin position="779"/>
        <end position="792"/>
    </location>
</feature>
<name>A0ABR2PKU9_9ROSI</name>
<dbReference type="Gene3D" id="1.20.930.10">
    <property type="entry name" value="Conserved domain common to transcription factors TFIIS, elongin A, CRSP70"/>
    <property type="match status" value="1"/>
</dbReference>
<feature type="region of interest" description="Disordered" evidence="1">
    <location>
        <begin position="667"/>
        <end position="691"/>
    </location>
</feature>
<evidence type="ECO:0000313" key="2">
    <source>
        <dbReference type="EMBL" id="KAK8989052.1"/>
    </source>
</evidence>
<proteinExistence type="predicted"/>
<reference evidence="2 3" key="1">
    <citation type="journal article" date="2024" name="G3 (Bethesda)">
        <title>Genome assembly of Hibiscus sabdariffa L. provides insights into metabolisms of medicinal natural products.</title>
        <authorList>
            <person name="Kim T."/>
        </authorList>
    </citation>
    <scope>NUCLEOTIDE SEQUENCE [LARGE SCALE GENOMIC DNA]</scope>
    <source>
        <strain evidence="2">TK-2024</strain>
        <tissue evidence="2">Old leaves</tissue>
    </source>
</reference>
<gene>
    <name evidence="2" type="ORF">V6N11_030420</name>
</gene>
<dbReference type="PANTHER" id="PTHR47292">
    <property type="entry name" value="TRANSCRIPTION ELONGATION FACTOR (TFIIS) FAMILY PROTEIN-RELATED"/>
    <property type="match status" value="1"/>
</dbReference>
<organism evidence="2 3">
    <name type="scientific">Hibiscus sabdariffa</name>
    <name type="common">roselle</name>
    <dbReference type="NCBI Taxonomy" id="183260"/>
    <lineage>
        <taxon>Eukaryota</taxon>
        <taxon>Viridiplantae</taxon>
        <taxon>Streptophyta</taxon>
        <taxon>Embryophyta</taxon>
        <taxon>Tracheophyta</taxon>
        <taxon>Spermatophyta</taxon>
        <taxon>Magnoliopsida</taxon>
        <taxon>eudicotyledons</taxon>
        <taxon>Gunneridae</taxon>
        <taxon>Pentapetalae</taxon>
        <taxon>rosids</taxon>
        <taxon>malvids</taxon>
        <taxon>Malvales</taxon>
        <taxon>Malvaceae</taxon>
        <taxon>Malvoideae</taxon>
        <taxon>Hibiscus</taxon>
    </lineage>
</organism>
<dbReference type="SUPFAM" id="SSF47676">
    <property type="entry name" value="Conserved domain common to transcription factors TFIIS, elongin A, CRSP70"/>
    <property type="match status" value="1"/>
</dbReference>
<dbReference type="EMBL" id="JBBPBN010000057">
    <property type="protein sequence ID" value="KAK8989052.1"/>
    <property type="molecule type" value="Genomic_DNA"/>
</dbReference>
<feature type="compositionally biased region" description="Low complexity" evidence="1">
    <location>
        <begin position="522"/>
        <end position="534"/>
    </location>
</feature>
<feature type="region of interest" description="Disordered" evidence="1">
    <location>
        <begin position="996"/>
        <end position="1039"/>
    </location>
</feature>
<comment type="caution">
    <text evidence="2">The sequence shown here is derived from an EMBL/GenBank/DDBJ whole genome shotgun (WGS) entry which is preliminary data.</text>
</comment>
<accession>A0ABR2PKU9</accession>